<reference evidence="2" key="1">
    <citation type="submission" date="2016-10" db="EMBL/GenBank/DDBJ databases">
        <authorList>
            <person name="Varghese N."/>
            <person name="Submissions S."/>
        </authorList>
    </citation>
    <scope>NUCLEOTIDE SEQUENCE [LARGE SCALE GENOMIC DNA]</scope>
    <source>
        <strain evidence="2">DSM 22951</strain>
    </source>
</reference>
<evidence type="ECO:0008006" key="3">
    <source>
        <dbReference type="Google" id="ProtNLM"/>
    </source>
</evidence>
<gene>
    <name evidence="1" type="ORF">SAMN04489750_2107</name>
</gene>
<protein>
    <recommendedName>
        <fullName evidence="3">Peptidase MA superfamily protein</fullName>
    </recommendedName>
</protein>
<proteinExistence type="predicted"/>
<evidence type="ECO:0000313" key="2">
    <source>
        <dbReference type="Proteomes" id="UP000250028"/>
    </source>
</evidence>
<sequence>MWVEQYEQSFPAVFTSYYAGWGSTSRRADAADRAPQWALRVAAREDRLRSAVQRAREQLEAKGFGHAEFDTVLMVGVDTSNGWATVLDGRPTLFLALEMMNDDIGDEVVAIHEAMHAVQLELLGPQRQWSGKFIYDFAAEGLAVAASRILHPRLSDSEYLWFATGHEDWISDCERQRTAIRSTICSLADAGEDDETVNGLLTMHERDDGLPARCGYWLADQMTQDWLSTGKTLLDIATMTAQEASANVTAWLSDARQAQRP</sequence>
<evidence type="ECO:0000313" key="1">
    <source>
        <dbReference type="EMBL" id="SSA34780.1"/>
    </source>
</evidence>
<dbReference type="EMBL" id="UESZ01000001">
    <property type="protein sequence ID" value="SSA34780.1"/>
    <property type="molecule type" value="Genomic_DNA"/>
</dbReference>
<accession>A0A2Y8ZQW8</accession>
<dbReference type="AlphaFoldDB" id="A0A2Y8ZQW8"/>
<dbReference type="Proteomes" id="UP000250028">
    <property type="component" value="Unassembled WGS sequence"/>
</dbReference>
<name>A0A2Y8ZQW8_9MICO</name>
<keyword evidence="2" id="KW-1185">Reference proteome</keyword>
<organism evidence="1 2">
    <name type="scientific">Branchiibius hedensis</name>
    <dbReference type="NCBI Taxonomy" id="672460"/>
    <lineage>
        <taxon>Bacteria</taxon>
        <taxon>Bacillati</taxon>
        <taxon>Actinomycetota</taxon>
        <taxon>Actinomycetes</taxon>
        <taxon>Micrococcales</taxon>
        <taxon>Dermacoccaceae</taxon>
        <taxon>Branchiibius</taxon>
    </lineage>
</organism>